<comment type="similarity">
    <text evidence="1">Belongs to the LOB domain-containing protein family.</text>
</comment>
<proteinExistence type="inferred from homology"/>
<keyword evidence="4" id="KW-1185">Reference proteome</keyword>
<dbReference type="Proteomes" id="UP001472677">
    <property type="component" value="Unassembled WGS sequence"/>
</dbReference>
<evidence type="ECO:0000256" key="1">
    <source>
        <dbReference type="ARBA" id="ARBA00005474"/>
    </source>
</evidence>
<dbReference type="EMBL" id="JBBPBM010000014">
    <property type="protein sequence ID" value="KAK8560013.1"/>
    <property type="molecule type" value="Genomic_DNA"/>
</dbReference>
<evidence type="ECO:0000313" key="3">
    <source>
        <dbReference type="EMBL" id="KAK8560013.1"/>
    </source>
</evidence>
<name>A0ABR2EFI0_9ROSI</name>
<comment type="caution">
    <text evidence="3">The sequence shown here is derived from an EMBL/GenBank/DDBJ whole genome shotgun (WGS) entry which is preliminary data.</text>
</comment>
<evidence type="ECO:0000313" key="4">
    <source>
        <dbReference type="Proteomes" id="UP001472677"/>
    </source>
</evidence>
<sequence>MRSIKYQANVRDRFPVNGCVAVIRQLYYQIQLLEQEFHAVLTQLEMYRHRQQQISSDVISQLELGMAVAPPQPYTLQNSYSSCMDSPKENNSLWIHHLFPGANNHSDSQLVPNSEPLADAQNQDYDEIHPFFDSIDDGQSYIDSTW</sequence>
<reference evidence="3 4" key="1">
    <citation type="journal article" date="2024" name="G3 (Bethesda)">
        <title>Genome assembly of Hibiscus sabdariffa L. provides insights into metabolisms of medicinal natural products.</title>
        <authorList>
            <person name="Kim T."/>
        </authorList>
    </citation>
    <scope>NUCLEOTIDE SEQUENCE [LARGE SCALE GENOMIC DNA]</scope>
    <source>
        <strain evidence="3">TK-2024</strain>
        <tissue evidence="3">Old leaves</tissue>
    </source>
</reference>
<evidence type="ECO:0000259" key="2">
    <source>
        <dbReference type="PROSITE" id="PS50891"/>
    </source>
</evidence>
<accession>A0ABR2EFI0</accession>
<dbReference type="InterPro" id="IPR004883">
    <property type="entry name" value="LOB"/>
</dbReference>
<dbReference type="Pfam" id="PF03195">
    <property type="entry name" value="LOB"/>
    <property type="match status" value="1"/>
</dbReference>
<protein>
    <recommendedName>
        <fullName evidence="2">LOB domain-containing protein</fullName>
    </recommendedName>
</protein>
<feature type="domain" description="LOB" evidence="2">
    <location>
        <begin position="1"/>
        <end position="44"/>
    </location>
</feature>
<dbReference type="PROSITE" id="PS50891">
    <property type="entry name" value="LOB"/>
    <property type="match status" value="1"/>
</dbReference>
<organism evidence="3 4">
    <name type="scientific">Hibiscus sabdariffa</name>
    <name type="common">roselle</name>
    <dbReference type="NCBI Taxonomy" id="183260"/>
    <lineage>
        <taxon>Eukaryota</taxon>
        <taxon>Viridiplantae</taxon>
        <taxon>Streptophyta</taxon>
        <taxon>Embryophyta</taxon>
        <taxon>Tracheophyta</taxon>
        <taxon>Spermatophyta</taxon>
        <taxon>Magnoliopsida</taxon>
        <taxon>eudicotyledons</taxon>
        <taxon>Gunneridae</taxon>
        <taxon>Pentapetalae</taxon>
        <taxon>rosids</taxon>
        <taxon>malvids</taxon>
        <taxon>Malvales</taxon>
        <taxon>Malvaceae</taxon>
        <taxon>Malvoideae</taxon>
        <taxon>Hibiscus</taxon>
    </lineage>
</organism>
<gene>
    <name evidence="3" type="ORF">V6N12_012821</name>
</gene>